<evidence type="ECO:0000313" key="2">
    <source>
        <dbReference type="Proteomes" id="UP000571554"/>
    </source>
</evidence>
<dbReference type="Proteomes" id="UP000571554">
    <property type="component" value="Unassembled WGS sequence"/>
</dbReference>
<accession>A0A7W9WTB5</accession>
<dbReference type="RefSeq" id="WP_183727706.1">
    <property type="nucleotide sequence ID" value="NZ_JACHBW010000016.1"/>
</dbReference>
<proteinExistence type="predicted"/>
<evidence type="ECO:0000313" key="1">
    <source>
        <dbReference type="EMBL" id="MBB6105165.1"/>
    </source>
</evidence>
<name>A0A7W9WTB5_9BURK</name>
<keyword evidence="2" id="KW-1185">Reference proteome</keyword>
<organism evidence="1 2">
    <name type="scientific">Paraburkholderia bannensis</name>
    <dbReference type="NCBI Taxonomy" id="765414"/>
    <lineage>
        <taxon>Bacteria</taxon>
        <taxon>Pseudomonadati</taxon>
        <taxon>Pseudomonadota</taxon>
        <taxon>Betaproteobacteria</taxon>
        <taxon>Burkholderiales</taxon>
        <taxon>Burkholderiaceae</taxon>
        <taxon>Paraburkholderia</taxon>
    </lineage>
</organism>
<sequence>MNNTVDKATGAEAMTKDEYVKREFVVQFIEWMSTKLDDETFAHEYTMRRENLAWSCGSVFDAFQNYRWKHDGVNALGVPHGDTFESNATALGALREQLSSALAAGDDKRVCEAACAVMKWGGVTAGNVSWLTANESGLAARIASVRDTLDRNDTQHPLLTAPDLRFTSGMSKVYSLVCKEFVIYDSRVAAAIGWTIVKFCLAKKLESVPAELQFPWAPAKSSPNASNPPLRDPRQRQFDFLRLYSGVAYAKWNLQASWLLAEIAKRLVHGSGGFASIQPDADRLRALEAALFMIGYDLGGKESVSVKPDPVVADEVSDGGAGGGEWQEGFTPSRKVRFEYRIAASGIEVRDHEGFTDELVNATLTTLFALFSTTPFPLANGADSVRDGTARDGLGKCYRAAGGSNPPDTSKLAAILQEFEVFKRCYSPPAKGKHWTLNKDALGLEDGQANIRPWLDGYLKGE</sequence>
<dbReference type="EMBL" id="JACHBW010000016">
    <property type="protein sequence ID" value="MBB6105165.1"/>
    <property type="molecule type" value="Genomic_DNA"/>
</dbReference>
<reference evidence="1 2" key="1">
    <citation type="submission" date="2020-08" db="EMBL/GenBank/DDBJ databases">
        <title>Above-ground endophytic microbial communities from plants in different locations in the United States.</title>
        <authorList>
            <person name="Frank C."/>
        </authorList>
    </citation>
    <scope>NUCLEOTIDE SEQUENCE [LARGE SCALE GENOMIC DNA]</scope>
    <source>
        <strain evidence="1 2">WP4_2_2</strain>
    </source>
</reference>
<dbReference type="AlphaFoldDB" id="A0A7W9WTB5"/>
<gene>
    <name evidence="1" type="ORF">F4827_005031</name>
</gene>
<protein>
    <submittedName>
        <fullName evidence="1">Uncharacterized protein</fullName>
    </submittedName>
</protein>
<comment type="caution">
    <text evidence="1">The sequence shown here is derived from an EMBL/GenBank/DDBJ whole genome shotgun (WGS) entry which is preliminary data.</text>
</comment>